<sequence length="123" mass="13239">MAETVLLHVAPTDLLALADPCGPTAPASSSTRRPGQRRKGRSACGPQPQIPSLFLLKHHRRHRVIAGRSPLSSISSDGMRWICSTYQDAVDDELGCASPPVSPTEALDCHASVATGRLRRHRP</sequence>
<evidence type="ECO:0000313" key="1">
    <source>
        <dbReference type="EMBL" id="ONM36606.1"/>
    </source>
</evidence>
<gene>
    <name evidence="1" type="ORF">ZEAMMB73_Zm00001d042959</name>
</gene>
<organism evidence="1">
    <name type="scientific">Zea mays</name>
    <name type="common">Maize</name>
    <dbReference type="NCBI Taxonomy" id="4577"/>
    <lineage>
        <taxon>Eukaryota</taxon>
        <taxon>Viridiplantae</taxon>
        <taxon>Streptophyta</taxon>
        <taxon>Embryophyta</taxon>
        <taxon>Tracheophyta</taxon>
        <taxon>Spermatophyta</taxon>
        <taxon>Magnoliopsida</taxon>
        <taxon>Liliopsida</taxon>
        <taxon>Poales</taxon>
        <taxon>Poaceae</taxon>
        <taxon>PACMAD clade</taxon>
        <taxon>Panicoideae</taxon>
        <taxon>Andropogonodae</taxon>
        <taxon>Andropogoneae</taxon>
        <taxon>Tripsacinae</taxon>
        <taxon>Zea</taxon>
    </lineage>
</organism>
<proteinExistence type="predicted"/>
<dbReference type="InParanoid" id="A0A1D6N7N9"/>
<dbReference type="AlphaFoldDB" id="A0A1D6N7N9"/>
<protein>
    <submittedName>
        <fullName evidence="1">Uncharacterized protein</fullName>
    </submittedName>
</protein>
<dbReference type="PaxDb" id="4577-GRMZM2G127040_P01"/>
<reference evidence="1" key="1">
    <citation type="submission" date="2015-12" db="EMBL/GenBank/DDBJ databases">
        <title>Update maize B73 reference genome by single molecule sequencing technologies.</title>
        <authorList>
            <consortium name="Maize Genome Sequencing Project"/>
            <person name="Ware D."/>
        </authorList>
    </citation>
    <scope>NUCLEOTIDE SEQUENCE [LARGE SCALE GENOMIC DNA]</scope>
    <source>
        <tissue evidence="1">Seedling</tissue>
    </source>
</reference>
<name>A0A1D6N7N9_MAIZE</name>
<dbReference type="EMBL" id="CM007649">
    <property type="protein sequence ID" value="ONM36606.1"/>
    <property type="molecule type" value="Genomic_DNA"/>
</dbReference>
<accession>A0A1D6N7N9</accession>